<dbReference type="Gene3D" id="1.10.8.760">
    <property type="entry name" value="Haem-binding uptake, Tiki superfamily, ChaN, domain 2"/>
    <property type="match status" value="1"/>
</dbReference>
<dbReference type="RefSeq" id="WP_424511168.1">
    <property type="nucleotide sequence ID" value="NZ_SLVM01000006.1"/>
</dbReference>
<feature type="signal peptide" evidence="1">
    <location>
        <begin position="1"/>
        <end position="21"/>
    </location>
</feature>
<evidence type="ECO:0000256" key="1">
    <source>
        <dbReference type="SAM" id="SignalP"/>
    </source>
</evidence>
<feature type="chain" id="PRO_5020877787" evidence="1">
    <location>
        <begin position="22"/>
        <end position="272"/>
    </location>
</feature>
<dbReference type="CDD" id="cd14727">
    <property type="entry name" value="ChanN-like"/>
    <property type="match status" value="1"/>
</dbReference>
<comment type="caution">
    <text evidence="3">The sequence shown here is derived from an EMBL/GenBank/DDBJ whole genome shotgun (WGS) entry which is preliminary data.</text>
</comment>
<evidence type="ECO:0000313" key="3">
    <source>
        <dbReference type="EMBL" id="TCM85779.1"/>
    </source>
</evidence>
<keyword evidence="1" id="KW-0732">Signal</keyword>
<organism evidence="3 4">
    <name type="scientific">Rhodovulum steppense</name>
    <dbReference type="NCBI Taxonomy" id="540251"/>
    <lineage>
        <taxon>Bacteria</taxon>
        <taxon>Pseudomonadati</taxon>
        <taxon>Pseudomonadota</taxon>
        <taxon>Alphaproteobacteria</taxon>
        <taxon>Rhodobacterales</taxon>
        <taxon>Paracoccaceae</taxon>
        <taxon>Rhodovulum</taxon>
    </lineage>
</organism>
<dbReference type="EMBL" id="SLVM01000006">
    <property type="protein sequence ID" value="TCM85779.1"/>
    <property type="molecule type" value="Genomic_DNA"/>
</dbReference>
<sequence length="272" mass="28270">MRQLFLPGALTALAIATAAGAGEIPPEALVSLPSADVVILGETHDNPWHHANQAVAVAAIQPAALVFEMLTSEQAARVVPDLRGDAAALGAALGWAESGWPDFAMYHPIFTAAPEAAIYGAALPRDEVRRAVGEGAAPVFGDEASAYGLAEPLPADEQAIREAGQMEAHCNAMPAEMMGGMVEAQRLRDAALARATQQALSETGGPVAIITGNGHARSDWGMGRALARVAPEAHVIAIGQFESPPAEAPPFDLWLVTPPAERPDPCAVFRSE</sequence>
<proteinExistence type="predicted"/>
<accession>A0A4R1YX46</accession>
<protein>
    <submittedName>
        <fullName evidence="3">Putative iron-regulated protein</fullName>
    </submittedName>
</protein>
<dbReference type="Proteomes" id="UP000295277">
    <property type="component" value="Unassembled WGS sequence"/>
</dbReference>
<dbReference type="AlphaFoldDB" id="A0A4R1YX46"/>
<keyword evidence="4" id="KW-1185">Reference proteome</keyword>
<gene>
    <name evidence="3" type="ORF">EV216_10679</name>
</gene>
<dbReference type="InterPro" id="IPR007314">
    <property type="entry name" value="Cofac_haem-bd_dom"/>
</dbReference>
<evidence type="ECO:0000259" key="2">
    <source>
        <dbReference type="Pfam" id="PF04187"/>
    </source>
</evidence>
<dbReference type="Gene3D" id="3.40.50.11550">
    <property type="match status" value="1"/>
</dbReference>
<dbReference type="SUPFAM" id="SSF159501">
    <property type="entry name" value="EreA/ChaN-like"/>
    <property type="match status" value="1"/>
</dbReference>
<dbReference type="Pfam" id="PF04187">
    <property type="entry name" value="Cofac_haem_bdg"/>
    <property type="match status" value="1"/>
</dbReference>
<name>A0A4R1YX46_9RHOB</name>
<feature type="domain" description="Haem-binding uptake Tiki superfamily ChaN" evidence="2">
    <location>
        <begin position="32"/>
        <end position="222"/>
    </location>
</feature>
<evidence type="ECO:0000313" key="4">
    <source>
        <dbReference type="Proteomes" id="UP000295277"/>
    </source>
</evidence>
<reference evidence="3 4" key="1">
    <citation type="submission" date="2019-03" db="EMBL/GenBank/DDBJ databases">
        <title>Genomic Encyclopedia of Type Strains, Phase IV (KMG-IV): sequencing the most valuable type-strain genomes for metagenomic binning, comparative biology and taxonomic classification.</title>
        <authorList>
            <person name="Goeker M."/>
        </authorList>
    </citation>
    <scope>NUCLEOTIDE SEQUENCE [LARGE SCALE GENOMIC DNA]</scope>
    <source>
        <strain evidence="3 4">DSM 21153</strain>
    </source>
</reference>